<dbReference type="AlphaFoldDB" id="A0AAE1LHP4"/>
<evidence type="ECO:0000259" key="2">
    <source>
        <dbReference type="Pfam" id="PF15998"/>
    </source>
</evidence>
<sequence length="184" mass="20911">MQKAIFAIFIVFLLVIYNQNNVSGSHPAVMWGMDMEKAANHCHCVEYNCGCCLHIVEKEIRLDSTICTNATYLKKDYGFSLTVTFNKFTVFNETMSCEYLLHSIFNYEVRNPPPICMGAPFVKELAEVCVRIYDIQASSAHLHACVEVEAQMKHIHIAKYELGCFNMKGDGLKTALEQLENQIL</sequence>
<name>A0AAE1LHP4_9NEOP</name>
<keyword evidence="4" id="KW-1185">Reference proteome</keyword>
<feature type="chain" id="PRO_5041995912" evidence="1">
    <location>
        <begin position="25"/>
        <end position="184"/>
    </location>
</feature>
<feature type="signal peptide" evidence="1">
    <location>
        <begin position="1"/>
        <end position="24"/>
    </location>
</feature>
<reference evidence="3" key="2">
    <citation type="journal article" date="2023" name="BMC Genomics">
        <title>Pest status, molecular evolution, and epigenetic factors derived from the genome assembly of Frankliniella fusca, a thysanopteran phytovirus vector.</title>
        <authorList>
            <person name="Catto M.A."/>
            <person name="Labadie P.E."/>
            <person name="Jacobson A.L."/>
            <person name="Kennedy G.G."/>
            <person name="Srinivasan R."/>
            <person name="Hunt B.G."/>
        </authorList>
    </citation>
    <scope>NUCLEOTIDE SEQUENCE</scope>
    <source>
        <strain evidence="3">PL_HMW_Pooled</strain>
    </source>
</reference>
<accession>A0AAE1LHP4</accession>
<dbReference type="InterPro" id="IPR031941">
    <property type="entry name" value="DUF4773"/>
</dbReference>
<feature type="domain" description="DUF4773" evidence="2">
    <location>
        <begin position="42"/>
        <end position="171"/>
    </location>
</feature>
<dbReference type="PANTHER" id="PTHR36299">
    <property type="entry name" value="AGAP008005-PA"/>
    <property type="match status" value="1"/>
</dbReference>
<gene>
    <name evidence="3" type="ORF">KUF71_008248</name>
</gene>
<comment type="caution">
    <text evidence="3">The sequence shown here is derived from an EMBL/GenBank/DDBJ whole genome shotgun (WGS) entry which is preliminary data.</text>
</comment>
<organism evidence="3 4">
    <name type="scientific">Frankliniella fusca</name>
    <dbReference type="NCBI Taxonomy" id="407009"/>
    <lineage>
        <taxon>Eukaryota</taxon>
        <taxon>Metazoa</taxon>
        <taxon>Ecdysozoa</taxon>
        <taxon>Arthropoda</taxon>
        <taxon>Hexapoda</taxon>
        <taxon>Insecta</taxon>
        <taxon>Pterygota</taxon>
        <taxon>Neoptera</taxon>
        <taxon>Paraneoptera</taxon>
        <taxon>Thysanoptera</taxon>
        <taxon>Terebrantia</taxon>
        <taxon>Thripoidea</taxon>
        <taxon>Thripidae</taxon>
        <taxon>Frankliniella</taxon>
    </lineage>
</organism>
<reference evidence="3" key="1">
    <citation type="submission" date="2021-07" db="EMBL/GenBank/DDBJ databases">
        <authorList>
            <person name="Catto M.A."/>
            <person name="Jacobson A."/>
            <person name="Kennedy G."/>
            <person name="Labadie P."/>
            <person name="Hunt B.G."/>
            <person name="Srinivasan R."/>
        </authorList>
    </citation>
    <scope>NUCLEOTIDE SEQUENCE</scope>
    <source>
        <strain evidence="3">PL_HMW_Pooled</strain>
        <tissue evidence="3">Head</tissue>
    </source>
</reference>
<dbReference type="EMBL" id="JAHWGI010000970">
    <property type="protein sequence ID" value="KAK3919099.1"/>
    <property type="molecule type" value="Genomic_DNA"/>
</dbReference>
<evidence type="ECO:0000313" key="3">
    <source>
        <dbReference type="EMBL" id="KAK3919099.1"/>
    </source>
</evidence>
<dbReference type="Proteomes" id="UP001219518">
    <property type="component" value="Unassembled WGS sequence"/>
</dbReference>
<dbReference type="Pfam" id="PF15998">
    <property type="entry name" value="DUF4773"/>
    <property type="match status" value="1"/>
</dbReference>
<evidence type="ECO:0000313" key="4">
    <source>
        <dbReference type="Proteomes" id="UP001219518"/>
    </source>
</evidence>
<protein>
    <submittedName>
        <fullName evidence="3">Protein ITPRID1</fullName>
    </submittedName>
</protein>
<proteinExistence type="predicted"/>
<evidence type="ECO:0000256" key="1">
    <source>
        <dbReference type="SAM" id="SignalP"/>
    </source>
</evidence>
<keyword evidence="1" id="KW-0732">Signal</keyword>
<dbReference type="PANTHER" id="PTHR36299:SF2">
    <property type="entry name" value="DUF4773 DOMAIN-CONTAINING PROTEIN"/>
    <property type="match status" value="1"/>
</dbReference>